<dbReference type="InterPro" id="IPR045864">
    <property type="entry name" value="aa-tRNA-synth_II/BPL/LPL"/>
</dbReference>
<dbReference type="GO" id="GO:0004826">
    <property type="term" value="F:phenylalanine-tRNA ligase activity"/>
    <property type="evidence" value="ECO:0007669"/>
    <property type="project" value="UniProtKB-EC"/>
</dbReference>
<name>A0A0F9YEM2_9ZZZZ</name>
<sequence length="349" mass="40131">MPNLKLLQKKIEKDLKEAKKLRQLENVFQKYLGKKGEITGILRSLKNLSQTKRIKTGKEANELKSIIKQKIEVKTKKIRSIERVAKETGWIDITIPGKKPLAGHLHPLTLVKRQVEEIFQAMGFSVVDGPEIETEWYNFDALNIPKDHPARDMWDTFWLKDSKLLLRTHTSPVQIRYMEKNNPPIKIIVPGRIFRHEATDASHETNFYHVEGLVVDQETSTAHFKSIIQEFFKRFFSGSSEALRKGGQKETKIRMRPSYFPFTEPSFEIDMSCSNCQGKGCSACSQTGWMEMMGAGMVHPNVLKAAGLNPKNWQGFAFGMGLDRLAMMKYKINDIRLFYGGDLRFLNQF</sequence>
<evidence type="ECO:0000256" key="9">
    <source>
        <dbReference type="ARBA" id="ARBA00022723"/>
    </source>
</evidence>
<evidence type="ECO:0000256" key="13">
    <source>
        <dbReference type="ARBA" id="ARBA00022917"/>
    </source>
</evidence>
<dbReference type="Pfam" id="PF02912">
    <property type="entry name" value="Phe_tRNA-synt_N"/>
    <property type="match status" value="1"/>
</dbReference>
<comment type="cofactor">
    <cofactor evidence="1">
        <name>Mg(2+)</name>
        <dbReference type="ChEBI" id="CHEBI:18420"/>
    </cofactor>
</comment>
<comment type="subcellular location">
    <subcellularLocation>
        <location evidence="2">Cytoplasm</location>
    </subcellularLocation>
</comment>
<evidence type="ECO:0000256" key="16">
    <source>
        <dbReference type="ARBA" id="ARBA00049255"/>
    </source>
</evidence>
<keyword evidence="8" id="KW-0436">Ligase</keyword>
<keyword evidence="9" id="KW-0479">Metal-binding</keyword>
<evidence type="ECO:0000256" key="11">
    <source>
        <dbReference type="ARBA" id="ARBA00022840"/>
    </source>
</evidence>
<organism evidence="18">
    <name type="scientific">marine sediment metagenome</name>
    <dbReference type="NCBI Taxonomy" id="412755"/>
    <lineage>
        <taxon>unclassified sequences</taxon>
        <taxon>metagenomes</taxon>
        <taxon>ecological metagenomes</taxon>
    </lineage>
</organism>
<reference evidence="18" key="1">
    <citation type="journal article" date="2015" name="Nature">
        <title>Complex archaea that bridge the gap between prokaryotes and eukaryotes.</title>
        <authorList>
            <person name="Spang A."/>
            <person name="Saw J.H."/>
            <person name="Jorgensen S.L."/>
            <person name="Zaremba-Niedzwiedzka K."/>
            <person name="Martijn J."/>
            <person name="Lind A.E."/>
            <person name="van Eijk R."/>
            <person name="Schleper C."/>
            <person name="Guy L."/>
            <person name="Ettema T.J."/>
        </authorList>
    </citation>
    <scope>NUCLEOTIDE SEQUENCE</scope>
</reference>
<dbReference type="InterPro" id="IPR004188">
    <property type="entry name" value="Phe-tRNA_ligase_II_N"/>
</dbReference>
<keyword evidence="13" id="KW-0648">Protein biosynthesis</keyword>
<dbReference type="EC" id="6.1.1.20" evidence="5"/>
<dbReference type="PROSITE" id="PS50862">
    <property type="entry name" value="AA_TRNA_LIGASE_II"/>
    <property type="match status" value="1"/>
</dbReference>
<evidence type="ECO:0000313" key="18">
    <source>
        <dbReference type="EMBL" id="KKO02894.1"/>
    </source>
</evidence>
<dbReference type="GO" id="GO:0005524">
    <property type="term" value="F:ATP binding"/>
    <property type="evidence" value="ECO:0007669"/>
    <property type="project" value="UniProtKB-KW"/>
</dbReference>
<evidence type="ECO:0000256" key="6">
    <source>
        <dbReference type="ARBA" id="ARBA00015409"/>
    </source>
</evidence>
<dbReference type="Pfam" id="PF01409">
    <property type="entry name" value="tRNA-synt_2d"/>
    <property type="match status" value="1"/>
</dbReference>
<dbReference type="GO" id="GO:0006432">
    <property type="term" value="P:phenylalanyl-tRNA aminoacylation"/>
    <property type="evidence" value="ECO:0007669"/>
    <property type="project" value="InterPro"/>
</dbReference>
<comment type="caution">
    <text evidence="18">The sequence shown here is derived from an EMBL/GenBank/DDBJ whole genome shotgun (WGS) entry which is preliminary data.</text>
</comment>
<evidence type="ECO:0000256" key="5">
    <source>
        <dbReference type="ARBA" id="ARBA00012814"/>
    </source>
</evidence>
<evidence type="ECO:0000256" key="8">
    <source>
        <dbReference type="ARBA" id="ARBA00022598"/>
    </source>
</evidence>
<comment type="subunit">
    <text evidence="4">Tetramer of two alpha and two beta subunits.</text>
</comment>
<gene>
    <name evidence="18" type="ORF">LCGC14_0103450</name>
</gene>
<keyword evidence="7" id="KW-0963">Cytoplasm</keyword>
<dbReference type="PANTHER" id="PTHR11538:SF41">
    <property type="entry name" value="PHENYLALANINE--TRNA LIGASE, MITOCHONDRIAL"/>
    <property type="match status" value="1"/>
</dbReference>
<comment type="catalytic activity">
    <reaction evidence="16">
        <text>tRNA(Phe) + L-phenylalanine + ATP = L-phenylalanyl-tRNA(Phe) + AMP + diphosphate + H(+)</text>
        <dbReference type="Rhea" id="RHEA:19413"/>
        <dbReference type="Rhea" id="RHEA-COMP:9668"/>
        <dbReference type="Rhea" id="RHEA-COMP:9699"/>
        <dbReference type="ChEBI" id="CHEBI:15378"/>
        <dbReference type="ChEBI" id="CHEBI:30616"/>
        <dbReference type="ChEBI" id="CHEBI:33019"/>
        <dbReference type="ChEBI" id="CHEBI:58095"/>
        <dbReference type="ChEBI" id="CHEBI:78442"/>
        <dbReference type="ChEBI" id="CHEBI:78531"/>
        <dbReference type="ChEBI" id="CHEBI:456215"/>
        <dbReference type="EC" id="6.1.1.20"/>
    </reaction>
</comment>
<comment type="similarity">
    <text evidence="3">Belongs to the class-II aminoacyl-tRNA synthetase family. Phe-tRNA synthetase alpha subunit type 1 subfamily.</text>
</comment>
<dbReference type="GO" id="GO:0000049">
    <property type="term" value="F:tRNA binding"/>
    <property type="evidence" value="ECO:0007669"/>
    <property type="project" value="InterPro"/>
</dbReference>
<evidence type="ECO:0000259" key="17">
    <source>
        <dbReference type="PROSITE" id="PS50862"/>
    </source>
</evidence>
<evidence type="ECO:0000256" key="3">
    <source>
        <dbReference type="ARBA" id="ARBA00010207"/>
    </source>
</evidence>
<keyword evidence="12" id="KW-0460">Magnesium</keyword>
<dbReference type="InterPro" id="IPR002319">
    <property type="entry name" value="Phenylalanyl-tRNA_Synthase"/>
</dbReference>
<evidence type="ECO:0000256" key="4">
    <source>
        <dbReference type="ARBA" id="ARBA00011209"/>
    </source>
</evidence>
<dbReference type="InterPro" id="IPR004529">
    <property type="entry name" value="Phe-tRNA-synth_IIc_asu"/>
</dbReference>
<evidence type="ECO:0000256" key="15">
    <source>
        <dbReference type="ARBA" id="ARBA00030612"/>
    </source>
</evidence>
<evidence type="ECO:0000256" key="7">
    <source>
        <dbReference type="ARBA" id="ARBA00022490"/>
    </source>
</evidence>
<feature type="domain" description="Aminoacyl-transfer RNA synthetases class-II family profile" evidence="17">
    <location>
        <begin position="111"/>
        <end position="328"/>
    </location>
</feature>
<dbReference type="GO" id="GO:0046872">
    <property type="term" value="F:metal ion binding"/>
    <property type="evidence" value="ECO:0007669"/>
    <property type="project" value="UniProtKB-KW"/>
</dbReference>
<dbReference type="AlphaFoldDB" id="A0A0F9YEM2"/>
<dbReference type="PANTHER" id="PTHR11538">
    <property type="entry name" value="PHENYLALANYL-TRNA SYNTHETASE"/>
    <property type="match status" value="1"/>
</dbReference>
<keyword evidence="14" id="KW-0030">Aminoacyl-tRNA synthetase</keyword>
<dbReference type="InterPro" id="IPR022911">
    <property type="entry name" value="Phe_tRNA_ligase_alpha1_bac"/>
</dbReference>
<dbReference type="HAMAP" id="MF_00281">
    <property type="entry name" value="Phe_tRNA_synth_alpha1"/>
    <property type="match status" value="1"/>
</dbReference>
<proteinExistence type="inferred from homology"/>
<evidence type="ECO:0000256" key="1">
    <source>
        <dbReference type="ARBA" id="ARBA00001946"/>
    </source>
</evidence>
<dbReference type="GO" id="GO:0005737">
    <property type="term" value="C:cytoplasm"/>
    <property type="evidence" value="ECO:0007669"/>
    <property type="project" value="UniProtKB-SubCell"/>
</dbReference>
<dbReference type="EMBL" id="LAZR01000029">
    <property type="protein sequence ID" value="KKO02894.1"/>
    <property type="molecule type" value="Genomic_DNA"/>
</dbReference>
<dbReference type="NCBIfam" id="TIGR00468">
    <property type="entry name" value="pheS"/>
    <property type="match status" value="1"/>
</dbReference>
<dbReference type="InterPro" id="IPR006195">
    <property type="entry name" value="aa-tRNA-synth_II"/>
</dbReference>
<dbReference type="SUPFAM" id="SSF46589">
    <property type="entry name" value="tRNA-binding arm"/>
    <property type="match status" value="1"/>
</dbReference>
<evidence type="ECO:0000256" key="14">
    <source>
        <dbReference type="ARBA" id="ARBA00023146"/>
    </source>
</evidence>
<dbReference type="FunFam" id="3.30.930.10:FF:000089">
    <property type="entry name" value="Phenylalanine--tRNA ligase alpha subunit"/>
    <property type="match status" value="1"/>
</dbReference>
<dbReference type="CDD" id="cd00496">
    <property type="entry name" value="PheRS_alpha_core"/>
    <property type="match status" value="1"/>
</dbReference>
<accession>A0A0F9YEM2</accession>
<keyword evidence="10" id="KW-0547">Nucleotide-binding</keyword>
<dbReference type="SUPFAM" id="SSF55681">
    <property type="entry name" value="Class II aaRS and biotin synthetases"/>
    <property type="match status" value="1"/>
</dbReference>
<dbReference type="Gene3D" id="3.30.930.10">
    <property type="entry name" value="Bira Bifunctional Protein, Domain 2"/>
    <property type="match status" value="1"/>
</dbReference>
<evidence type="ECO:0000256" key="2">
    <source>
        <dbReference type="ARBA" id="ARBA00004496"/>
    </source>
</evidence>
<evidence type="ECO:0000256" key="12">
    <source>
        <dbReference type="ARBA" id="ARBA00022842"/>
    </source>
</evidence>
<protein>
    <recommendedName>
        <fullName evidence="6">Phenylalanine--tRNA ligase alpha subunit</fullName>
        <ecNumber evidence="5">6.1.1.20</ecNumber>
    </recommendedName>
    <alternativeName>
        <fullName evidence="15">Phenylalanyl-tRNA synthetase alpha subunit</fullName>
    </alternativeName>
</protein>
<dbReference type="InterPro" id="IPR010978">
    <property type="entry name" value="tRNA-bd_arm"/>
</dbReference>
<keyword evidence="11" id="KW-0067">ATP-binding</keyword>
<evidence type="ECO:0000256" key="10">
    <source>
        <dbReference type="ARBA" id="ARBA00022741"/>
    </source>
</evidence>